<dbReference type="Proteomes" id="UP000616201">
    <property type="component" value="Unassembled WGS sequence"/>
</dbReference>
<dbReference type="AlphaFoldDB" id="A0A928YQJ7"/>
<gene>
    <name evidence="2" type="ORF">C4F49_08170</name>
</gene>
<comment type="caution">
    <text evidence="2">The sequence shown here is derived from an EMBL/GenBank/DDBJ whole genome shotgun (WGS) entry which is preliminary data.</text>
</comment>
<name>A0A928YQJ7_9SPHI</name>
<evidence type="ECO:0000313" key="2">
    <source>
        <dbReference type="EMBL" id="MBE8713652.1"/>
    </source>
</evidence>
<dbReference type="EMBL" id="PRDK01000005">
    <property type="protein sequence ID" value="MBE8713652.1"/>
    <property type="molecule type" value="Genomic_DNA"/>
</dbReference>
<dbReference type="InterPro" id="IPR025665">
    <property type="entry name" value="Beta-barrel_OMP_2"/>
</dbReference>
<sequence length="250" mass="28206">MSMSTGLFPTYLKLSKIYQNSSESTSEKRCFFILKCSSFLIFCNMMKSHSKISIFTFLLTIGFFYTQAQVVGKKNGVSLNYGISSSIYTNQSIGVPGVEGYAHNFGLHYNRYFSMGLSFETGVRYSQNSMDVSGINEEGNRFEYNGKSSFIHVPILVEYEFLTYLFAQLGPTVSIQLNNDIRNESNNEVMEMNQSGVGIWGAFGAKFGIKNYELRVYPYYHAQSLIPFGSDDTNYTLKNAGGNVSFAYKF</sequence>
<evidence type="ECO:0000259" key="1">
    <source>
        <dbReference type="Pfam" id="PF13568"/>
    </source>
</evidence>
<proteinExistence type="predicted"/>
<protein>
    <recommendedName>
        <fullName evidence="1">Outer membrane protein beta-barrel domain-containing protein</fullName>
    </recommendedName>
</protein>
<accession>A0A928YQJ7</accession>
<evidence type="ECO:0000313" key="3">
    <source>
        <dbReference type="Proteomes" id="UP000616201"/>
    </source>
</evidence>
<feature type="domain" description="Outer membrane protein beta-barrel" evidence="1">
    <location>
        <begin position="79"/>
        <end position="208"/>
    </location>
</feature>
<organism evidence="2 3">
    <name type="scientific">Sphingobacterium hungaricum</name>
    <dbReference type="NCBI Taxonomy" id="2082723"/>
    <lineage>
        <taxon>Bacteria</taxon>
        <taxon>Pseudomonadati</taxon>
        <taxon>Bacteroidota</taxon>
        <taxon>Sphingobacteriia</taxon>
        <taxon>Sphingobacteriales</taxon>
        <taxon>Sphingobacteriaceae</taxon>
        <taxon>Sphingobacterium</taxon>
    </lineage>
</organism>
<keyword evidence="3" id="KW-1185">Reference proteome</keyword>
<reference evidence="2" key="1">
    <citation type="submission" date="2018-02" db="EMBL/GenBank/DDBJ databases">
        <authorList>
            <person name="Vasarhelyi B.M."/>
            <person name="Deshmukh S."/>
            <person name="Balint B."/>
            <person name="Kukolya J."/>
        </authorList>
    </citation>
    <scope>NUCLEOTIDE SEQUENCE</scope>
    <source>
        <strain evidence="2">KB22</strain>
    </source>
</reference>
<dbReference type="Pfam" id="PF13568">
    <property type="entry name" value="OMP_b-brl_2"/>
    <property type="match status" value="1"/>
</dbReference>